<evidence type="ECO:0000313" key="4">
    <source>
        <dbReference type="Proteomes" id="UP001331761"/>
    </source>
</evidence>
<gene>
    <name evidence="2" type="ORF">GCK32_012434</name>
    <name evidence="3" type="ORF">GCK32_012512</name>
</gene>
<sequence length="182" mass="20766">MKSRLLQYSFTTLVISLVSEMVHGDKSLLQGKGYYIFYNNRTYYFDEHPAIRNDEQLCNISASLFFKSNYEDARNRNAVNHNILQYPNKTDAKTIIWTCHFLAEHCCGNTCCARQGIPGAIHKLILQTNWLYAAMVAFLFVIATFLCCFIILSFTSCLCCIYNQKKKSESEAMTMSAEAGEA</sequence>
<evidence type="ECO:0000256" key="1">
    <source>
        <dbReference type="SAM" id="Phobius"/>
    </source>
</evidence>
<dbReference type="AlphaFoldDB" id="A0AAN8J2U7"/>
<dbReference type="Proteomes" id="UP001331761">
    <property type="component" value="Unassembled WGS sequence"/>
</dbReference>
<accession>A0AAN8J2U7</accession>
<evidence type="ECO:0008006" key="5">
    <source>
        <dbReference type="Google" id="ProtNLM"/>
    </source>
</evidence>
<protein>
    <recommendedName>
        <fullName evidence="5">CX domain-containing protein</fullName>
    </recommendedName>
</protein>
<evidence type="ECO:0000313" key="3">
    <source>
        <dbReference type="EMBL" id="KAK5982054.1"/>
    </source>
</evidence>
<organism evidence="3 4">
    <name type="scientific">Trichostrongylus colubriformis</name>
    <name type="common">Black scour worm</name>
    <dbReference type="NCBI Taxonomy" id="6319"/>
    <lineage>
        <taxon>Eukaryota</taxon>
        <taxon>Metazoa</taxon>
        <taxon>Ecdysozoa</taxon>
        <taxon>Nematoda</taxon>
        <taxon>Chromadorea</taxon>
        <taxon>Rhabditida</taxon>
        <taxon>Rhabditina</taxon>
        <taxon>Rhabditomorpha</taxon>
        <taxon>Strongyloidea</taxon>
        <taxon>Trichostrongylidae</taxon>
        <taxon>Trichostrongylus</taxon>
    </lineage>
</organism>
<feature type="transmembrane region" description="Helical" evidence="1">
    <location>
        <begin position="130"/>
        <end position="163"/>
    </location>
</feature>
<keyword evidence="1" id="KW-0812">Transmembrane</keyword>
<keyword evidence="4" id="KW-1185">Reference proteome</keyword>
<evidence type="ECO:0000313" key="2">
    <source>
        <dbReference type="EMBL" id="KAK5975618.1"/>
    </source>
</evidence>
<reference evidence="3 4" key="1">
    <citation type="submission" date="2019-10" db="EMBL/GenBank/DDBJ databases">
        <title>Assembly and Annotation for the nematode Trichostrongylus colubriformis.</title>
        <authorList>
            <person name="Martin J."/>
        </authorList>
    </citation>
    <scope>NUCLEOTIDE SEQUENCE [LARGE SCALE GENOMIC DNA]</scope>
    <source>
        <strain evidence="3">G859</strain>
        <tissue evidence="3">Whole worm</tissue>
    </source>
</reference>
<dbReference type="EMBL" id="WIXE01005583">
    <property type="protein sequence ID" value="KAK5982054.1"/>
    <property type="molecule type" value="Genomic_DNA"/>
</dbReference>
<comment type="caution">
    <text evidence="3">The sequence shown here is derived from an EMBL/GenBank/DDBJ whole genome shotgun (WGS) entry which is preliminary data.</text>
</comment>
<keyword evidence="1" id="KW-1133">Transmembrane helix</keyword>
<name>A0AAN8J2U7_TRICO</name>
<keyword evidence="1" id="KW-0472">Membrane</keyword>
<proteinExistence type="predicted"/>
<dbReference type="EMBL" id="WIXE01012830">
    <property type="protein sequence ID" value="KAK5975618.1"/>
    <property type="molecule type" value="Genomic_DNA"/>
</dbReference>